<keyword evidence="1" id="KW-0067">ATP-binding</keyword>
<dbReference type="Pfam" id="PF13086">
    <property type="entry name" value="AAA_11"/>
    <property type="match status" value="1"/>
</dbReference>
<dbReference type="GO" id="GO:0051539">
    <property type="term" value="F:4 iron, 4 sulfur cluster binding"/>
    <property type="evidence" value="ECO:0007669"/>
    <property type="project" value="UniProtKB-UniRule"/>
</dbReference>
<keyword evidence="1" id="KW-0547">Nucleotide-binding</keyword>
<dbReference type="GO" id="GO:0046872">
    <property type="term" value="F:metal ion binding"/>
    <property type="evidence" value="ECO:0007669"/>
    <property type="project" value="UniProtKB-UniRule"/>
</dbReference>
<dbReference type="OrthoDB" id="3041293at2759"/>
<keyword evidence="5" id="KW-1185">Reference proteome</keyword>
<keyword evidence="1" id="KW-0539">Nucleus</keyword>
<dbReference type="GO" id="GO:0017108">
    <property type="term" value="F:5'-flap endonuclease activity"/>
    <property type="evidence" value="ECO:0007669"/>
    <property type="project" value="UniProtKB-UniRule"/>
</dbReference>
<comment type="function">
    <text evidence="1">Key enzyme involved in DNA replication and DNA repair. Involved in Okazaki fragments processing by cleaving long flaps that escape FEN1: flaps that are longer than 27 nucleotides are coated by replication protein A complex (RPA), leading to recruit DNA2 which cleaves the flap until it is too short to bind RPA and becomes a substrate for FEN1. Also involved in 5'-end resection of DNA during double-strand break (DSB) repair by mediating the cleavage of 5'-ssDNA.</text>
</comment>
<dbReference type="InterPro" id="IPR045055">
    <property type="entry name" value="DNA2/NAM7-like"/>
</dbReference>
<keyword evidence="1" id="KW-0238">DNA-binding</keyword>
<keyword evidence="1" id="KW-0540">Nuclease</keyword>
<keyword evidence="1" id="KW-0227">DNA damage</keyword>
<dbReference type="SUPFAM" id="SSF52540">
    <property type="entry name" value="P-loop containing nucleoside triphosphate hydrolases"/>
    <property type="match status" value="1"/>
</dbReference>
<evidence type="ECO:0000256" key="1">
    <source>
        <dbReference type="RuleBase" id="RU367041"/>
    </source>
</evidence>
<keyword evidence="1" id="KW-0378">Hydrolase</keyword>
<evidence type="ECO:0000259" key="3">
    <source>
        <dbReference type="Pfam" id="PF13086"/>
    </source>
</evidence>
<keyword evidence="1" id="KW-0004">4Fe-4S</keyword>
<dbReference type="EC" id="3.6.4.12" evidence="1"/>
<dbReference type="Proteomes" id="UP000037035">
    <property type="component" value="Unassembled WGS sequence"/>
</dbReference>
<dbReference type="GO" id="GO:0006281">
    <property type="term" value="P:DNA repair"/>
    <property type="evidence" value="ECO:0007669"/>
    <property type="project" value="UniProtKB-KW"/>
</dbReference>
<dbReference type="Gene3D" id="3.40.50.300">
    <property type="entry name" value="P-loop containing nucleotide triphosphate hydrolases"/>
    <property type="match status" value="1"/>
</dbReference>
<dbReference type="AlphaFoldDB" id="A0A0L6UP40"/>
<keyword evidence="1" id="KW-0411">Iron-sulfur</keyword>
<dbReference type="GO" id="GO:0071932">
    <property type="term" value="P:replication fork reversal"/>
    <property type="evidence" value="ECO:0007669"/>
    <property type="project" value="TreeGrafter"/>
</dbReference>
<proteinExistence type="inferred from homology"/>
<dbReference type="GO" id="GO:0005634">
    <property type="term" value="C:nucleus"/>
    <property type="evidence" value="ECO:0007669"/>
    <property type="project" value="UniProtKB-SubCell"/>
</dbReference>
<comment type="catalytic activity">
    <reaction evidence="1">
        <text>ATP + H2O = ADP + phosphate + H(+)</text>
        <dbReference type="Rhea" id="RHEA:13065"/>
        <dbReference type="ChEBI" id="CHEBI:15377"/>
        <dbReference type="ChEBI" id="CHEBI:15378"/>
        <dbReference type="ChEBI" id="CHEBI:30616"/>
        <dbReference type="ChEBI" id="CHEBI:43474"/>
        <dbReference type="ChEBI" id="CHEBI:456216"/>
        <dbReference type="EC" id="3.6.4.12"/>
    </reaction>
</comment>
<evidence type="ECO:0000313" key="5">
    <source>
        <dbReference type="Proteomes" id="UP000037035"/>
    </source>
</evidence>
<dbReference type="PANTHER" id="PTHR10887">
    <property type="entry name" value="DNA2/NAM7 HELICASE FAMILY"/>
    <property type="match status" value="1"/>
</dbReference>
<dbReference type="GO" id="GO:0005524">
    <property type="term" value="F:ATP binding"/>
    <property type="evidence" value="ECO:0007669"/>
    <property type="project" value="UniProtKB-UniRule"/>
</dbReference>
<dbReference type="InterPro" id="IPR027417">
    <property type="entry name" value="P-loop_NTPase"/>
</dbReference>
<dbReference type="GO" id="GO:0003677">
    <property type="term" value="F:DNA binding"/>
    <property type="evidence" value="ECO:0007669"/>
    <property type="project" value="UniProtKB-UniRule"/>
</dbReference>
<evidence type="ECO:0000256" key="2">
    <source>
        <dbReference type="SAM" id="MobiDB-lite"/>
    </source>
</evidence>
<gene>
    <name evidence="4" type="ORF">VP01_4502g1</name>
</gene>
<organism evidence="4 5">
    <name type="scientific">Puccinia sorghi</name>
    <dbReference type="NCBI Taxonomy" id="27349"/>
    <lineage>
        <taxon>Eukaryota</taxon>
        <taxon>Fungi</taxon>
        <taxon>Dikarya</taxon>
        <taxon>Basidiomycota</taxon>
        <taxon>Pucciniomycotina</taxon>
        <taxon>Pucciniomycetes</taxon>
        <taxon>Pucciniales</taxon>
        <taxon>Pucciniaceae</taxon>
        <taxon>Puccinia</taxon>
    </lineage>
</organism>
<comment type="subcellular location">
    <subcellularLocation>
        <location evidence="1">Nucleus</location>
    </subcellularLocation>
    <subcellularLocation>
        <location evidence="1">Chromosome</location>
    </subcellularLocation>
</comment>
<accession>A0A0L6UP40</accession>
<keyword evidence="1" id="KW-0234">DNA repair</keyword>
<dbReference type="GO" id="GO:0005737">
    <property type="term" value="C:cytoplasm"/>
    <property type="evidence" value="ECO:0007669"/>
    <property type="project" value="TreeGrafter"/>
</dbReference>
<reference evidence="4 5" key="1">
    <citation type="submission" date="2015-08" db="EMBL/GenBank/DDBJ databases">
        <title>Next Generation Sequencing and Analysis of the Genome of Puccinia sorghi L Schw, the Causal Agent of Maize Common Rust.</title>
        <authorList>
            <person name="Rochi L."/>
            <person name="Burguener G."/>
            <person name="Darino M."/>
            <person name="Turjanski A."/>
            <person name="Kreff E."/>
            <person name="Dieguez M.J."/>
            <person name="Sacco F."/>
        </authorList>
    </citation>
    <scope>NUCLEOTIDE SEQUENCE [LARGE SCALE GENOMIC DNA]</scope>
    <source>
        <strain evidence="4 5">RO10H11247</strain>
    </source>
</reference>
<keyword evidence="1" id="KW-0479">Metal-binding</keyword>
<name>A0A0L6UP40_9BASI</name>
<protein>
    <recommendedName>
        <fullName evidence="1">DNA replication ATP-dependent helicase/nuclease</fullName>
        <ecNumber evidence="1">3.1.-.-</ecNumber>
        <ecNumber evidence="1">3.6.4.12</ecNumber>
    </recommendedName>
</protein>
<dbReference type="GO" id="GO:0005694">
    <property type="term" value="C:chromosome"/>
    <property type="evidence" value="ECO:0007669"/>
    <property type="project" value="UniProtKB-SubCell"/>
</dbReference>
<keyword evidence="1" id="KW-0158">Chromosome</keyword>
<sequence length="175" mass="19087">IWTMSADDRERTGNAPMTPHRSPRSIDSPTFSCAASNSSLLLIRDSLALLFLENGQSKLREVVVDLRKPVFNSLSSNLLLEAGGLAAADYALVLGMPGTGKTTTIASLIKTLISMGKTVLLTSYTHSAVDNILSKLIESKIDMLRLGNVDKVSSDLRPFKLQEATRARRYWYTAG</sequence>
<feature type="non-terminal residue" evidence="4">
    <location>
        <position position="1"/>
    </location>
</feature>
<comment type="similarity">
    <text evidence="1">Belongs to the DNA2/NAM7 helicase family.</text>
</comment>
<dbReference type="EC" id="3.1.-.-" evidence="1"/>
<dbReference type="GO" id="GO:0017116">
    <property type="term" value="F:single-stranded DNA helicase activity"/>
    <property type="evidence" value="ECO:0007669"/>
    <property type="project" value="UniProtKB-UniRule"/>
</dbReference>
<evidence type="ECO:0000313" key="4">
    <source>
        <dbReference type="EMBL" id="KNZ50289.1"/>
    </source>
</evidence>
<keyword evidence="1" id="KW-0511">Multifunctional enzyme</keyword>
<keyword evidence="1" id="KW-0347">Helicase</keyword>
<feature type="region of interest" description="Disordered" evidence="2">
    <location>
        <begin position="1"/>
        <end position="28"/>
    </location>
</feature>
<keyword evidence="1" id="KW-0235">DNA replication</keyword>
<dbReference type="VEuPathDB" id="FungiDB:VP01_4502g1"/>
<dbReference type="PANTHER" id="PTHR10887:SF433">
    <property type="entry name" value="DNA REPLICATION ATP-DEPENDENT HELICASE_NUCLEASE DNA2"/>
    <property type="match status" value="1"/>
</dbReference>
<dbReference type="InterPro" id="IPR041677">
    <property type="entry name" value="DNA2/NAM7_AAA_11"/>
</dbReference>
<keyword evidence="1" id="KW-0408">Iron</keyword>
<feature type="compositionally biased region" description="Basic and acidic residues" evidence="2">
    <location>
        <begin position="1"/>
        <end position="12"/>
    </location>
</feature>
<dbReference type="GO" id="GO:0033567">
    <property type="term" value="P:DNA replication, Okazaki fragment processing"/>
    <property type="evidence" value="ECO:0007669"/>
    <property type="project" value="UniProtKB-UniRule"/>
</dbReference>
<comment type="caution">
    <text evidence="4">The sequence shown here is derived from an EMBL/GenBank/DDBJ whole genome shotgun (WGS) entry which is preliminary data.</text>
</comment>
<dbReference type="STRING" id="27349.A0A0L6UP40"/>
<dbReference type="EMBL" id="LAVV01009616">
    <property type="protein sequence ID" value="KNZ50289.1"/>
    <property type="molecule type" value="Genomic_DNA"/>
</dbReference>
<feature type="domain" description="DNA2/NAM7 helicase helicase" evidence="3">
    <location>
        <begin position="86"/>
        <end position="169"/>
    </location>
</feature>